<evidence type="ECO:0000313" key="2">
    <source>
        <dbReference type="Proteomes" id="UP001303222"/>
    </source>
</evidence>
<gene>
    <name evidence="1" type="ORF">QBC32DRAFT_200230</name>
</gene>
<protein>
    <submittedName>
        <fullName evidence="1">Uncharacterized protein</fullName>
    </submittedName>
</protein>
<evidence type="ECO:0000313" key="1">
    <source>
        <dbReference type="EMBL" id="KAK3946707.1"/>
    </source>
</evidence>
<organism evidence="1 2">
    <name type="scientific">Pseudoneurospora amorphoporcata</name>
    <dbReference type="NCBI Taxonomy" id="241081"/>
    <lineage>
        <taxon>Eukaryota</taxon>
        <taxon>Fungi</taxon>
        <taxon>Dikarya</taxon>
        <taxon>Ascomycota</taxon>
        <taxon>Pezizomycotina</taxon>
        <taxon>Sordariomycetes</taxon>
        <taxon>Sordariomycetidae</taxon>
        <taxon>Sordariales</taxon>
        <taxon>Sordariaceae</taxon>
        <taxon>Pseudoneurospora</taxon>
    </lineage>
</organism>
<comment type="caution">
    <text evidence="1">The sequence shown here is derived from an EMBL/GenBank/DDBJ whole genome shotgun (WGS) entry which is preliminary data.</text>
</comment>
<feature type="non-terminal residue" evidence="1">
    <location>
        <position position="1"/>
    </location>
</feature>
<dbReference type="Proteomes" id="UP001303222">
    <property type="component" value="Unassembled WGS sequence"/>
</dbReference>
<proteinExistence type="predicted"/>
<dbReference type="AlphaFoldDB" id="A0AAN6NN64"/>
<reference evidence="1" key="2">
    <citation type="submission" date="2023-06" db="EMBL/GenBank/DDBJ databases">
        <authorList>
            <consortium name="Lawrence Berkeley National Laboratory"/>
            <person name="Mondo S.J."/>
            <person name="Hensen N."/>
            <person name="Bonometti L."/>
            <person name="Westerberg I."/>
            <person name="Brannstrom I.O."/>
            <person name="Guillou S."/>
            <person name="Cros-Aarteil S."/>
            <person name="Calhoun S."/>
            <person name="Haridas S."/>
            <person name="Kuo A."/>
            <person name="Pangilinan J."/>
            <person name="Riley R."/>
            <person name="Labutti K."/>
            <person name="Andreopoulos B."/>
            <person name="Lipzen A."/>
            <person name="Chen C."/>
            <person name="Yanf M."/>
            <person name="Daum C."/>
            <person name="Ng V."/>
            <person name="Clum A."/>
            <person name="Steindorff A."/>
            <person name="Ohm R."/>
            <person name="Martin F."/>
            <person name="Silar P."/>
            <person name="Natvig D."/>
            <person name="Lalanne C."/>
            <person name="Gautier V."/>
            <person name="Ament-Velasquez S.L."/>
            <person name="Kruys A."/>
            <person name="Hutchinson M.I."/>
            <person name="Powell A.J."/>
            <person name="Barry K."/>
            <person name="Miller A.N."/>
            <person name="Grigoriev I.V."/>
            <person name="Debuchy R."/>
            <person name="Gladieux P."/>
            <person name="Thoren M.H."/>
            <person name="Johannesson H."/>
        </authorList>
    </citation>
    <scope>NUCLEOTIDE SEQUENCE</scope>
    <source>
        <strain evidence="1">CBS 626.80</strain>
    </source>
</reference>
<keyword evidence="2" id="KW-1185">Reference proteome</keyword>
<dbReference type="EMBL" id="MU859559">
    <property type="protein sequence ID" value="KAK3946707.1"/>
    <property type="molecule type" value="Genomic_DNA"/>
</dbReference>
<feature type="non-terminal residue" evidence="1">
    <location>
        <position position="167"/>
    </location>
</feature>
<reference evidence="1" key="1">
    <citation type="journal article" date="2023" name="Mol. Phylogenet. Evol.">
        <title>Genome-scale phylogeny and comparative genomics of the fungal order Sordariales.</title>
        <authorList>
            <person name="Hensen N."/>
            <person name="Bonometti L."/>
            <person name="Westerberg I."/>
            <person name="Brannstrom I.O."/>
            <person name="Guillou S."/>
            <person name="Cros-Aarteil S."/>
            <person name="Calhoun S."/>
            <person name="Haridas S."/>
            <person name="Kuo A."/>
            <person name="Mondo S."/>
            <person name="Pangilinan J."/>
            <person name="Riley R."/>
            <person name="LaButti K."/>
            <person name="Andreopoulos B."/>
            <person name="Lipzen A."/>
            <person name="Chen C."/>
            <person name="Yan M."/>
            <person name="Daum C."/>
            <person name="Ng V."/>
            <person name="Clum A."/>
            <person name="Steindorff A."/>
            <person name="Ohm R.A."/>
            <person name="Martin F."/>
            <person name="Silar P."/>
            <person name="Natvig D.O."/>
            <person name="Lalanne C."/>
            <person name="Gautier V."/>
            <person name="Ament-Velasquez S.L."/>
            <person name="Kruys A."/>
            <person name="Hutchinson M.I."/>
            <person name="Powell A.J."/>
            <person name="Barry K."/>
            <person name="Miller A.N."/>
            <person name="Grigoriev I.V."/>
            <person name="Debuchy R."/>
            <person name="Gladieux P."/>
            <person name="Hiltunen Thoren M."/>
            <person name="Johannesson H."/>
        </authorList>
    </citation>
    <scope>NUCLEOTIDE SEQUENCE</scope>
    <source>
        <strain evidence="1">CBS 626.80</strain>
    </source>
</reference>
<accession>A0AAN6NN64</accession>
<sequence length="167" mass="19267">WDLLRTRLKIVLDAEDAARFGGALRIYPKRADVRAYNIEYMEALDHPCLMMKADHEGLGAKDVDATEVNNLQVELPLMIGSRMMLTENLWTEVGLVNSALGTVFDAAWDADFPARQQQMYDEENPESVPFVILVKMDRYTGPQCFPERDQERYHNVIPIFRITKEFL</sequence>
<name>A0AAN6NN64_9PEZI</name>